<dbReference type="PANTHER" id="PTHR11820">
    <property type="entry name" value="ACYLPYRUVASE"/>
    <property type="match status" value="1"/>
</dbReference>
<keyword evidence="2" id="KW-0479">Metal-binding</keyword>
<evidence type="ECO:0000259" key="3">
    <source>
        <dbReference type="Pfam" id="PF01557"/>
    </source>
</evidence>
<dbReference type="InterPro" id="IPR011234">
    <property type="entry name" value="Fumarylacetoacetase-like_C"/>
</dbReference>
<dbReference type="EMBL" id="LFZO01000036">
    <property type="protein sequence ID" value="KXT16490.1"/>
    <property type="molecule type" value="Genomic_DNA"/>
</dbReference>
<reference evidence="4 5" key="1">
    <citation type="submission" date="2015-07" db="EMBL/GenBank/DDBJ databases">
        <title>Comparative genomics of the Sigatoka disease complex on banana suggests a link between parallel evolutionary changes in Pseudocercospora fijiensis and Pseudocercospora eumusae and increased virulence on the banana host.</title>
        <authorList>
            <person name="Chang T.-C."/>
            <person name="Salvucci A."/>
            <person name="Crous P.W."/>
            <person name="Stergiopoulos I."/>
        </authorList>
    </citation>
    <scope>NUCLEOTIDE SEQUENCE [LARGE SCALE GENOMIC DNA]</scope>
    <source>
        <strain evidence="4 5">CBS 116634</strain>
    </source>
</reference>
<dbReference type="PANTHER" id="PTHR11820:SF100">
    <property type="entry name" value="FUMARYLACETOACETATE HYDROLASE FAMILY PROTEIN (AFU_ORTHOLOGUE AFUA_4G01490)"/>
    <property type="match status" value="1"/>
</dbReference>
<dbReference type="GO" id="GO:0050163">
    <property type="term" value="F:oxaloacetate tautomerase activity"/>
    <property type="evidence" value="ECO:0007669"/>
    <property type="project" value="UniProtKB-ARBA"/>
</dbReference>
<dbReference type="InterPro" id="IPR036663">
    <property type="entry name" value="Fumarylacetoacetase_C_sf"/>
</dbReference>
<dbReference type="FunFam" id="3.90.850.10:FF:000002">
    <property type="entry name" value="2-hydroxyhepta-2,4-diene-1,7-dioate isomerase"/>
    <property type="match status" value="1"/>
</dbReference>
<evidence type="ECO:0000256" key="2">
    <source>
        <dbReference type="ARBA" id="ARBA00022723"/>
    </source>
</evidence>
<dbReference type="STRING" id="113226.A0A139IPF6"/>
<evidence type="ECO:0000313" key="4">
    <source>
        <dbReference type="EMBL" id="KXT16490.1"/>
    </source>
</evidence>
<dbReference type="GO" id="GO:0046872">
    <property type="term" value="F:metal ion binding"/>
    <property type="evidence" value="ECO:0007669"/>
    <property type="project" value="UniProtKB-KW"/>
</dbReference>
<dbReference type="Proteomes" id="UP000073492">
    <property type="component" value="Unassembled WGS sequence"/>
</dbReference>
<dbReference type="AlphaFoldDB" id="A0A139IPF6"/>
<dbReference type="OrthoDB" id="411064at2759"/>
<dbReference type="SUPFAM" id="SSF56529">
    <property type="entry name" value="FAH"/>
    <property type="match status" value="1"/>
</dbReference>
<protein>
    <recommendedName>
        <fullName evidence="3">Fumarylacetoacetase-like C-terminal domain-containing protein</fullName>
    </recommendedName>
</protein>
<proteinExistence type="inferred from homology"/>
<accession>A0A139IPF6</accession>
<organism evidence="4 5">
    <name type="scientific">Pseudocercospora musae</name>
    <dbReference type="NCBI Taxonomy" id="113226"/>
    <lineage>
        <taxon>Eukaryota</taxon>
        <taxon>Fungi</taxon>
        <taxon>Dikarya</taxon>
        <taxon>Ascomycota</taxon>
        <taxon>Pezizomycotina</taxon>
        <taxon>Dothideomycetes</taxon>
        <taxon>Dothideomycetidae</taxon>
        <taxon>Mycosphaerellales</taxon>
        <taxon>Mycosphaerellaceae</taxon>
        <taxon>Pseudocercospora</taxon>
    </lineage>
</organism>
<name>A0A139IPF6_9PEZI</name>
<gene>
    <name evidence="4" type="ORF">AC579_1750</name>
</gene>
<dbReference type="Pfam" id="PF01557">
    <property type="entry name" value="FAA_hydrolase"/>
    <property type="match status" value="1"/>
</dbReference>
<evidence type="ECO:0000256" key="1">
    <source>
        <dbReference type="ARBA" id="ARBA00010211"/>
    </source>
</evidence>
<evidence type="ECO:0000313" key="5">
    <source>
        <dbReference type="Proteomes" id="UP000073492"/>
    </source>
</evidence>
<sequence>MFSRAFTKPSALRALQRTQAINHQQIRPFSITNPLMAITAWDRLIRYVSAKDDQIRYGEPIVSGDKPDIDHLAQKGGLKVKILEGPTPFDAIPTGQEDEVKQLLGPLTPKDVPSVRCIGLNYKTHILETGFDLPKNPTLFYKSPQTVSDTRSPTPIPKLGQTHLDYEGELTIVIGKDAKNVSEENALDYVAGYVSGNDVSCRDWQMEKDKAGMMQQWGFSKSFDKYAPLGPAIVSTKLLGDASGLRLKTYVNGELRQDSDTSDLCFGVRKLVNFLSTGQTLAAGTIIMTGTPGGVGIGMKPEPRYLKDGDEVVVEIEGIGKVVNVMKFE</sequence>
<comment type="caution">
    <text evidence="4">The sequence shown here is derived from an EMBL/GenBank/DDBJ whole genome shotgun (WGS) entry which is preliminary data.</text>
</comment>
<feature type="domain" description="Fumarylacetoacetase-like C-terminal" evidence="3">
    <location>
        <begin position="115"/>
        <end position="325"/>
    </location>
</feature>
<dbReference type="GO" id="GO:0006107">
    <property type="term" value="P:oxaloacetate metabolic process"/>
    <property type="evidence" value="ECO:0007669"/>
    <property type="project" value="UniProtKB-ARBA"/>
</dbReference>
<dbReference type="Gene3D" id="3.90.850.10">
    <property type="entry name" value="Fumarylacetoacetase-like, C-terminal domain"/>
    <property type="match status" value="1"/>
</dbReference>
<keyword evidence="5" id="KW-1185">Reference proteome</keyword>
<comment type="similarity">
    <text evidence="1">Belongs to the FAH family.</text>
</comment>